<evidence type="ECO:0000313" key="1">
    <source>
        <dbReference type="EMBL" id="TXC73970.1"/>
    </source>
</evidence>
<comment type="caution">
    <text evidence="1">The sequence shown here is derived from an EMBL/GenBank/DDBJ whole genome shotgun (WGS) entry which is preliminary data.</text>
</comment>
<accession>A0A5C6UN40</accession>
<dbReference type="Proteomes" id="UP000321129">
    <property type="component" value="Unassembled WGS sequence"/>
</dbReference>
<dbReference type="OrthoDB" id="7595115at2"/>
<keyword evidence="2" id="KW-1185">Reference proteome</keyword>
<sequence length="216" mass="22262">MKLYSPAAIAALEDGTAIVSGAVDIACSPVIRVWGGHGVLTLNGNAYQPLGDRALALVGGASLGGSAQNLTLTLSGIEPDVLELLDADEVRGAGVAFWTLIFDGSGTQLLDAKVHQRGRLDRLPVNETSGGEATISALVESPGRGLGRRTGRMRTDADQRLIKATDGGMRLVSYAGEKQLYWGGKRPVTASGVVNGGAVTGTGSLARDVGKIVNRL</sequence>
<evidence type="ECO:0000313" key="2">
    <source>
        <dbReference type="Proteomes" id="UP000321129"/>
    </source>
</evidence>
<name>A0A5C6UN40_9SPHN</name>
<protein>
    <submittedName>
        <fullName evidence="1">Uncharacterized protein</fullName>
    </submittedName>
</protein>
<dbReference type="RefSeq" id="WP_147121807.1">
    <property type="nucleotide sequence ID" value="NZ_VOPY01000001.1"/>
</dbReference>
<dbReference type="AlphaFoldDB" id="A0A5C6UN40"/>
<dbReference type="EMBL" id="VOPY01000001">
    <property type="protein sequence ID" value="TXC73970.1"/>
    <property type="molecule type" value="Genomic_DNA"/>
</dbReference>
<reference evidence="1 2" key="1">
    <citation type="submission" date="2019-08" db="EMBL/GenBank/DDBJ databases">
        <title>Sphingorhabdus soil sp. nov., isolated from arctic soil.</title>
        <authorList>
            <person name="Liu Y."/>
        </authorList>
    </citation>
    <scope>NUCLEOTIDE SEQUENCE [LARGE SCALE GENOMIC DNA]</scope>
    <source>
        <strain evidence="1 2">D-2Q-5-6</strain>
    </source>
</reference>
<proteinExistence type="predicted"/>
<organism evidence="1 2">
    <name type="scientific">Flavisphingopyxis soli</name>
    <dbReference type="NCBI Taxonomy" id="2601267"/>
    <lineage>
        <taxon>Bacteria</taxon>
        <taxon>Pseudomonadati</taxon>
        <taxon>Pseudomonadota</taxon>
        <taxon>Alphaproteobacteria</taxon>
        <taxon>Sphingomonadales</taxon>
        <taxon>Sphingopyxidaceae</taxon>
        <taxon>Flavisphingopyxis</taxon>
    </lineage>
</organism>
<gene>
    <name evidence="1" type="ORF">FSZ31_04410</name>
</gene>